<sequence>MKPFILAGITALAAAPVFAQDEMMGDAENGETLFSRQCVACHVVVDDEGETIAGRNARTGPNLYAINSRPVGSDEDFRYSDYLPILGEDGSSWTEEWFVEYVQDPTGFLRAHLDDSSARSKMAFQVRHEEDAYDIWAFLTSVSPEVEDEGMADDGASDEEMTEGEDAAESDG</sequence>
<evidence type="ECO:0000256" key="5">
    <source>
        <dbReference type="SAM" id="MobiDB-lite"/>
    </source>
</evidence>
<evidence type="ECO:0000256" key="2">
    <source>
        <dbReference type="ARBA" id="ARBA00022723"/>
    </source>
</evidence>
<gene>
    <name evidence="8" type="ORF">GZA08_17510</name>
</gene>
<evidence type="ECO:0000256" key="4">
    <source>
        <dbReference type="PROSITE-ProRule" id="PRU00433"/>
    </source>
</evidence>
<accession>A0A6B2K2H4</accession>
<keyword evidence="1 4" id="KW-0349">Heme</keyword>
<organism evidence="8 9">
    <name type="scientific">Pseudoroseicyclus tamaricis</name>
    <dbReference type="NCBI Taxonomy" id="2705421"/>
    <lineage>
        <taxon>Bacteria</taxon>
        <taxon>Pseudomonadati</taxon>
        <taxon>Pseudomonadota</taxon>
        <taxon>Alphaproteobacteria</taxon>
        <taxon>Rhodobacterales</taxon>
        <taxon>Paracoccaceae</taxon>
        <taxon>Pseudoroseicyclus</taxon>
    </lineage>
</organism>
<name>A0A6B2K2H4_9RHOB</name>
<dbReference type="InterPro" id="IPR036909">
    <property type="entry name" value="Cyt_c-like_dom_sf"/>
</dbReference>
<evidence type="ECO:0000256" key="6">
    <source>
        <dbReference type="SAM" id="SignalP"/>
    </source>
</evidence>
<evidence type="ECO:0000256" key="1">
    <source>
        <dbReference type="ARBA" id="ARBA00022617"/>
    </source>
</evidence>
<dbReference type="AlphaFoldDB" id="A0A6B2K2H4"/>
<evidence type="ECO:0000313" key="9">
    <source>
        <dbReference type="Proteomes" id="UP000474757"/>
    </source>
</evidence>
<keyword evidence="3 4" id="KW-0408">Iron</keyword>
<keyword evidence="9" id="KW-1185">Reference proteome</keyword>
<evidence type="ECO:0000313" key="8">
    <source>
        <dbReference type="EMBL" id="NDV02764.1"/>
    </source>
</evidence>
<feature type="domain" description="Cytochrome c" evidence="7">
    <location>
        <begin position="25"/>
        <end position="143"/>
    </location>
</feature>
<proteinExistence type="predicted"/>
<dbReference type="Proteomes" id="UP000474757">
    <property type="component" value="Unassembled WGS sequence"/>
</dbReference>
<dbReference type="GO" id="GO:0009055">
    <property type="term" value="F:electron transfer activity"/>
    <property type="evidence" value="ECO:0007669"/>
    <property type="project" value="InterPro"/>
</dbReference>
<dbReference type="GO" id="GO:0046872">
    <property type="term" value="F:metal ion binding"/>
    <property type="evidence" value="ECO:0007669"/>
    <property type="project" value="UniProtKB-KW"/>
</dbReference>
<evidence type="ECO:0000256" key="3">
    <source>
        <dbReference type="ARBA" id="ARBA00023004"/>
    </source>
</evidence>
<keyword evidence="6" id="KW-0732">Signal</keyword>
<feature type="region of interest" description="Disordered" evidence="5">
    <location>
        <begin position="144"/>
        <end position="172"/>
    </location>
</feature>
<evidence type="ECO:0000259" key="7">
    <source>
        <dbReference type="PROSITE" id="PS51007"/>
    </source>
</evidence>
<protein>
    <submittedName>
        <fullName evidence="8">C-type cytochrome</fullName>
    </submittedName>
</protein>
<dbReference type="PROSITE" id="PS51007">
    <property type="entry name" value="CYTC"/>
    <property type="match status" value="1"/>
</dbReference>
<dbReference type="SUPFAM" id="SSF46626">
    <property type="entry name" value="Cytochrome c"/>
    <property type="match status" value="1"/>
</dbReference>
<comment type="caution">
    <text evidence="8">The sequence shown here is derived from an EMBL/GenBank/DDBJ whole genome shotgun (WGS) entry which is preliminary data.</text>
</comment>
<dbReference type="GO" id="GO:0020037">
    <property type="term" value="F:heme binding"/>
    <property type="evidence" value="ECO:0007669"/>
    <property type="project" value="InterPro"/>
</dbReference>
<keyword evidence="2 4" id="KW-0479">Metal-binding</keyword>
<feature type="compositionally biased region" description="Acidic residues" evidence="5">
    <location>
        <begin position="145"/>
        <end position="172"/>
    </location>
</feature>
<dbReference type="RefSeq" id="WP_163896007.1">
    <property type="nucleotide sequence ID" value="NZ_JAAFYS010000004.1"/>
</dbReference>
<feature type="signal peptide" evidence="6">
    <location>
        <begin position="1"/>
        <end position="19"/>
    </location>
</feature>
<dbReference type="EMBL" id="JAAGAB010000004">
    <property type="protein sequence ID" value="NDV02764.1"/>
    <property type="molecule type" value="Genomic_DNA"/>
</dbReference>
<dbReference type="InterPro" id="IPR009056">
    <property type="entry name" value="Cyt_c-like_dom"/>
</dbReference>
<dbReference type="Gene3D" id="1.10.760.10">
    <property type="entry name" value="Cytochrome c-like domain"/>
    <property type="match status" value="1"/>
</dbReference>
<reference evidence="8 9" key="1">
    <citation type="submission" date="2020-02" db="EMBL/GenBank/DDBJ databases">
        <title>Pseudoroseicyclus tamarix, sp. nov., isolated from offshore sediment of a Tamarix chinensis forest.</title>
        <authorList>
            <person name="Gai Y."/>
        </authorList>
    </citation>
    <scope>NUCLEOTIDE SEQUENCE [LARGE SCALE GENOMIC DNA]</scope>
    <source>
        <strain evidence="8 9">CLL3-39</strain>
    </source>
</reference>
<feature type="chain" id="PRO_5025448256" evidence="6">
    <location>
        <begin position="20"/>
        <end position="172"/>
    </location>
</feature>